<protein>
    <recommendedName>
        <fullName evidence="4">dTTP/UTP pyrophosphatase</fullName>
        <shortName evidence="4">dTTPase/UTPase</shortName>
        <ecNumber evidence="4">3.6.1.9</ecNumber>
    </recommendedName>
    <alternativeName>
        <fullName evidence="4">Nucleoside triphosphate pyrophosphatase</fullName>
    </alternativeName>
    <alternativeName>
        <fullName evidence="4">Nucleotide pyrophosphatase</fullName>
        <shortName evidence="4">Nucleotide PPase</shortName>
    </alternativeName>
</protein>
<gene>
    <name evidence="5" type="ORF">SAMN05421780_103228</name>
</gene>
<dbReference type="GO" id="GO:0036221">
    <property type="term" value="F:UTP diphosphatase activity"/>
    <property type="evidence" value="ECO:0007669"/>
    <property type="project" value="RHEA"/>
</dbReference>
<feature type="site" description="Important for substrate specificity" evidence="4">
    <location>
        <position position="11"/>
    </location>
</feature>
<dbReference type="PANTHER" id="PTHR43213">
    <property type="entry name" value="BIFUNCTIONAL DTTP/UTP PYROPHOSPHATASE/METHYLTRANSFERASE PROTEIN-RELATED"/>
    <property type="match status" value="1"/>
</dbReference>
<organism evidence="5 6">
    <name type="scientific">Flexibacter flexilis DSM 6793</name>
    <dbReference type="NCBI Taxonomy" id="927664"/>
    <lineage>
        <taxon>Bacteria</taxon>
        <taxon>Pseudomonadati</taxon>
        <taxon>Bacteroidota</taxon>
        <taxon>Cytophagia</taxon>
        <taxon>Cytophagales</taxon>
        <taxon>Flexibacteraceae</taxon>
        <taxon>Flexibacter</taxon>
    </lineage>
</organism>
<dbReference type="PANTHER" id="PTHR43213:SF5">
    <property type="entry name" value="BIFUNCTIONAL DTTP_UTP PYROPHOSPHATASE_METHYLTRANSFERASE PROTEIN-RELATED"/>
    <property type="match status" value="1"/>
</dbReference>
<keyword evidence="2 4" id="KW-0378">Hydrolase</keyword>
<evidence type="ECO:0000256" key="2">
    <source>
        <dbReference type="ARBA" id="ARBA00022801"/>
    </source>
</evidence>
<dbReference type="NCBIfam" id="TIGR00172">
    <property type="entry name" value="maf"/>
    <property type="match status" value="1"/>
</dbReference>
<evidence type="ECO:0000256" key="3">
    <source>
        <dbReference type="ARBA" id="ARBA00023080"/>
    </source>
</evidence>
<dbReference type="Gene3D" id="3.90.950.10">
    <property type="match status" value="1"/>
</dbReference>
<comment type="catalytic activity">
    <reaction evidence="4">
        <text>UTP + H2O = UMP + diphosphate + H(+)</text>
        <dbReference type="Rhea" id="RHEA:29395"/>
        <dbReference type="ChEBI" id="CHEBI:15377"/>
        <dbReference type="ChEBI" id="CHEBI:15378"/>
        <dbReference type="ChEBI" id="CHEBI:33019"/>
        <dbReference type="ChEBI" id="CHEBI:46398"/>
        <dbReference type="ChEBI" id="CHEBI:57865"/>
        <dbReference type="EC" id="3.6.1.9"/>
    </reaction>
</comment>
<dbReference type="GO" id="GO:0005737">
    <property type="term" value="C:cytoplasm"/>
    <property type="evidence" value="ECO:0007669"/>
    <property type="project" value="UniProtKB-SubCell"/>
</dbReference>
<comment type="caution">
    <text evidence="4">Lacks conserved residue(s) required for the propagation of feature annotation.</text>
</comment>
<dbReference type="CDD" id="cd00555">
    <property type="entry name" value="Maf"/>
    <property type="match status" value="1"/>
</dbReference>
<evidence type="ECO:0000313" key="6">
    <source>
        <dbReference type="Proteomes" id="UP000199514"/>
    </source>
</evidence>
<dbReference type="InterPro" id="IPR029001">
    <property type="entry name" value="ITPase-like_fam"/>
</dbReference>
<feature type="site" description="Important for substrate specificity" evidence="4">
    <location>
        <position position="70"/>
    </location>
</feature>
<comment type="function">
    <text evidence="4">Nucleoside triphosphate pyrophosphatase that hydrolyzes dTTP and UTP. May have a dual role in cell division arrest and in preventing the incorporation of modified nucleotides into cellular nucleic acids.</text>
</comment>
<comment type="catalytic activity">
    <reaction evidence="4">
        <text>dTTP + H2O = dTMP + diphosphate + H(+)</text>
        <dbReference type="Rhea" id="RHEA:28534"/>
        <dbReference type="ChEBI" id="CHEBI:15377"/>
        <dbReference type="ChEBI" id="CHEBI:15378"/>
        <dbReference type="ChEBI" id="CHEBI:33019"/>
        <dbReference type="ChEBI" id="CHEBI:37568"/>
        <dbReference type="ChEBI" id="CHEBI:63528"/>
        <dbReference type="EC" id="3.6.1.9"/>
    </reaction>
</comment>
<sequence length="188" mass="21007">MKLILASGSPRRKQLLQELGYSFSVQTKDVAEDFPASLPAAEVPVFLAYKKAKAFASEELADKVVLTADTVVILDGKVLNKPESEAQAFEMLSALSGRVHEVVTGVCVRTEHSVHTFSDQTNVYFKPLSEEEIIFYIRQYKPFDKAGAYGAQEWLGMIAVERIEGSYFNVMGLPVHKVYEALRSFHLE</sequence>
<comment type="cofactor">
    <cofactor evidence="1 4">
        <name>a divalent metal cation</name>
        <dbReference type="ChEBI" id="CHEBI:60240"/>
    </cofactor>
</comment>
<evidence type="ECO:0000313" key="5">
    <source>
        <dbReference type="EMBL" id="SFC19512.1"/>
    </source>
</evidence>
<dbReference type="SUPFAM" id="SSF52972">
    <property type="entry name" value="ITPase-like"/>
    <property type="match status" value="1"/>
</dbReference>
<dbReference type="EMBL" id="FOLE01000003">
    <property type="protein sequence ID" value="SFC19512.1"/>
    <property type="molecule type" value="Genomic_DNA"/>
</dbReference>
<dbReference type="PIRSF" id="PIRSF006305">
    <property type="entry name" value="Maf"/>
    <property type="match status" value="1"/>
</dbReference>
<dbReference type="EC" id="3.6.1.9" evidence="4"/>
<evidence type="ECO:0000256" key="1">
    <source>
        <dbReference type="ARBA" id="ARBA00001968"/>
    </source>
</evidence>
<dbReference type="HAMAP" id="MF_00528">
    <property type="entry name" value="Maf"/>
    <property type="match status" value="1"/>
</dbReference>
<keyword evidence="6" id="KW-1185">Reference proteome</keyword>
<dbReference type="AlphaFoldDB" id="A0A1I1H7F3"/>
<name>A0A1I1H7F3_9BACT</name>
<dbReference type="GO" id="GO:0036218">
    <property type="term" value="F:dTTP diphosphatase activity"/>
    <property type="evidence" value="ECO:0007669"/>
    <property type="project" value="RHEA"/>
</dbReference>
<dbReference type="OrthoDB" id="9807767at2"/>
<dbReference type="Proteomes" id="UP000199514">
    <property type="component" value="Unassembled WGS sequence"/>
</dbReference>
<proteinExistence type="inferred from homology"/>
<feature type="site" description="Important for substrate specificity" evidence="4">
    <location>
        <position position="152"/>
    </location>
</feature>
<comment type="subcellular location">
    <subcellularLocation>
        <location evidence="4">Cytoplasm</location>
    </subcellularLocation>
</comment>
<dbReference type="STRING" id="927664.SAMN05421780_103228"/>
<accession>A0A1I1H7F3</accession>
<feature type="active site" description="Proton acceptor" evidence="4">
    <location>
        <position position="69"/>
    </location>
</feature>
<reference evidence="5 6" key="1">
    <citation type="submission" date="2016-10" db="EMBL/GenBank/DDBJ databases">
        <authorList>
            <person name="de Groot N.N."/>
        </authorList>
    </citation>
    <scope>NUCLEOTIDE SEQUENCE [LARGE SCALE GENOMIC DNA]</scope>
    <source>
        <strain evidence="5 6">DSM 6793</strain>
    </source>
</reference>
<keyword evidence="4" id="KW-0963">Cytoplasm</keyword>
<dbReference type="RefSeq" id="WP_091510185.1">
    <property type="nucleotide sequence ID" value="NZ_FOLE01000003.1"/>
</dbReference>
<dbReference type="GO" id="GO:0009117">
    <property type="term" value="P:nucleotide metabolic process"/>
    <property type="evidence" value="ECO:0007669"/>
    <property type="project" value="UniProtKB-KW"/>
</dbReference>
<keyword evidence="3 4" id="KW-0546">Nucleotide metabolism</keyword>
<comment type="similarity">
    <text evidence="4">Belongs to the Maf family. YhdE subfamily.</text>
</comment>
<evidence type="ECO:0000256" key="4">
    <source>
        <dbReference type="HAMAP-Rule" id="MF_00528"/>
    </source>
</evidence>
<dbReference type="Pfam" id="PF02545">
    <property type="entry name" value="Maf"/>
    <property type="match status" value="1"/>
</dbReference>
<dbReference type="InterPro" id="IPR003697">
    <property type="entry name" value="Maf-like"/>
</dbReference>